<evidence type="ECO:0000259" key="4">
    <source>
        <dbReference type="Pfam" id="PF02826"/>
    </source>
</evidence>
<dbReference type="InterPro" id="IPR006140">
    <property type="entry name" value="D-isomer_DH_NAD-bd"/>
</dbReference>
<accession>A0A9X1YCS3</accession>
<dbReference type="InterPro" id="IPR036291">
    <property type="entry name" value="NAD(P)-bd_dom_sf"/>
</dbReference>
<dbReference type="GO" id="GO:0051287">
    <property type="term" value="F:NAD binding"/>
    <property type="evidence" value="ECO:0007669"/>
    <property type="project" value="InterPro"/>
</dbReference>
<dbReference type="AlphaFoldDB" id="A0A9X1YCS3"/>
<keyword evidence="1" id="KW-0560">Oxidoreductase</keyword>
<organism evidence="5 6">
    <name type="scientific">Roseomonas acroporae</name>
    <dbReference type="NCBI Taxonomy" id="2937791"/>
    <lineage>
        <taxon>Bacteria</taxon>
        <taxon>Pseudomonadati</taxon>
        <taxon>Pseudomonadota</taxon>
        <taxon>Alphaproteobacteria</taxon>
        <taxon>Acetobacterales</taxon>
        <taxon>Roseomonadaceae</taxon>
        <taxon>Roseomonas</taxon>
    </lineage>
</organism>
<comment type="caution">
    <text evidence="5">The sequence shown here is derived from an EMBL/GenBank/DDBJ whole genome shotgun (WGS) entry which is preliminary data.</text>
</comment>
<keyword evidence="3" id="KW-1133">Transmembrane helix</keyword>
<keyword evidence="2" id="KW-0520">NAD</keyword>
<evidence type="ECO:0000313" key="6">
    <source>
        <dbReference type="Proteomes" id="UP001139516"/>
    </source>
</evidence>
<feature type="transmembrane region" description="Helical" evidence="3">
    <location>
        <begin position="112"/>
        <end position="134"/>
    </location>
</feature>
<proteinExistence type="predicted"/>
<dbReference type="SUPFAM" id="SSF52283">
    <property type="entry name" value="Formate/glycerate dehydrogenase catalytic domain-like"/>
    <property type="match status" value="1"/>
</dbReference>
<sequence length="340" mass="35851">MSQDEAGAPLHLLLSEAAWREHGAAMREASARPLQPVLFAGAEAPPPELSRVEAAFLSRDVFAGGTGHRPVPGFLRYLDLLHAAPALRWLHIYPAGVDREDYQRLMRRGVRLTNSASAIAPTVALTAFTALLALSRRMPGWIAAQAERRWQQPTGAARPRDLAGQTAVIVGTGPIGQEIGRLCAAVGLRVLGVRHGTGAPPPHLPDCVTYAELPQVLPRADWLVLACPLSDATRGLIDAAALALLPPGAHLLNASRGGVAVDAAIDAALRAGRLAGAWLDVFESEPLAPDSPLWSAPGALVTPHCAGVSDGREARVATLFAENLGRWTRGETLPGEARPS</sequence>
<dbReference type="Pfam" id="PF02826">
    <property type="entry name" value="2-Hacid_dh_C"/>
    <property type="match status" value="1"/>
</dbReference>
<name>A0A9X1YCS3_9PROT</name>
<keyword evidence="6" id="KW-1185">Reference proteome</keyword>
<keyword evidence="3" id="KW-0472">Membrane</keyword>
<dbReference type="PANTHER" id="PTHR43333">
    <property type="entry name" value="2-HACID_DH_C DOMAIN-CONTAINING PROTEIN"/>
    <property type="match status" value="1"/>
</dbReference>
<dbReference type="RefSeq" id="WP_248666236.1">
    <property type="nucleotide sequence ID" value="NZ_JALPRX010000025.1"/>
</dbReference>
<evidence type="ECO:0000256" key="2">
    <source>
        <dbReference type="ARBA" id="ARBA00023027"/>
    </source>
</evidence>
<dbReference type="GO" id="GO:0016491">
    <property type="term" value="F:oxidoreductase activity"/>
    <property type="evidence" value="ECO:0007669"/>
    <property type="project" value="UniProtKB-KW"/>
</dbReference>
<dbReference type="SUPFAM" id="SSF51735">
    <property type="entry name" value="NAD(P)-binding Rossmann-fold domains"/>
    <property type="match status" value="1"/>
</dbReference>
<dbReference type="Gene3D" id="3.40.50.720">
    <property type="entry name" value="NAD(P)-binding Rossmann-like Domain"/>
    <property type="match status" value="2"/>
</dbReference>
<gene>
    <name evidence="5" type="ORF">M0638_06940</name>
</gene>
<dbReference type="PANTHER" id="PTHR43333:SF1">
    <property type="entry name" value="D-ISOMER SPECIFIC 2-HYDROXYACID DEHYDROGENASE NAD-BINDING DOMAIN-CONTAINING PROTEIN"/>
    <property type="match status" value="1"/>
</dbReference>
<reference evidence="5" key="1">
    <citation type="submission" date="2022-04" db="EMBL/GenBank/DDBJ databases">
        <title>Roseomonas acroporae sp. nov., isolated from coral Acropora digitifera.</title>
        <authorList>
            <person name="Sun H."/>
        </authorList>
    </citation>
    <scope>NUCLEOTIDE SEQUENCE</scope>
    <source>
        <strain evidence="5">NAR14</strain>
    </source>
</reference>
<dbReference type="Proteomes" id="UP001139516">
    <property type="component" value="Unassembled WGS sequence"/>
</dbReference>
<protein>
    <submittedName>
        <fullName evidence="5">D-2-hydroxyacid dehydrogenase</fullName>
    </submittedName>
</protein>
<keyword evidence="3" id="KW-0812">Transmembrane</keyword>
<dbReference type="CDD" id="cd05300">
    <property type="entry name" value="2-Hacid_dh_1"/>
    <property type="match status" value="1"/>
</dbReference>
<evidence type="ECO:0000256" key="1">
    <source>
        <dbReference type="ARBA" id="ARBA00023002"/>
    </source>
</evidence>
<evidence type="ECO:0000256" key="3">
    <source>
        <dbReference type="SAM" id="Phobius"/>
    </source>
</evidence>
<evidence type="ECO:0000313" key="5">
    <source>
        <dbReference type="EMBL" id="MCK8784111.1"/>
    </source>
</evidence>
<feature type="domain" description="D-isomer specific 2-hydroxyacid dehydrogenase NAD-binding" evidence="4">
    <location>
        <begin position="129"/>
        <end position="306"/>
    </location>
</feature>
<dbReference type="EMBL" id="JALPRX010000025">
    <property type="protein sequence ID" value="MCK8784111.1"/>
    <property type="molecule type" value="Genomic_DNA"/>
</dbReference>